<evidence type="ECO:0000313" key="2">
    <source>
        <dbReference type="EMBL" id="KAG5959136.1"/>
    </source>
</evidence>
<dbReference type="Proteomes" id="UP000784919">
    <property type="component" value="Unassembled WGS sequence"/>
</dbReference>
<comment type="caution">
    <text evidence="3">The sequence shown here is derived from an EMBL/GenBank/DDBJ whole genome shotgun (WGS) entry which is preliminary data.</text>
</comment>
<dbReference type="EMBL" id="SRPS01000062">
    <property type="protein sequence ID" value="KAG5971182.1"/>
    <property type="molecule type" value="Genomic_DNA"/>
</dbReference>
<evidence type="ECO:0000313" key="4">
    <source>
        <dbReference type="Proteomes" id="UP000742024"/>
    </source>
</evidence>
<accession>A0A9P7SRI8</accession>
<keyword evidence="4" id="KW-1185">Reference proteome</keyword>
<reference evidence="3 4" key="1">
    <citation type="journal article" date="2020" name="bioRxiv">
        <title>Whole genome comparisons of ergot fungi reveals the divergence and evolution of species within the genus Claviceps are the result of varying mechanisms driving genome evolution and host range expansion.</title>
        <authorList>
            <person name="Wyka S.A."/>
            <person name="Mondo S.J."/>
            <person name="Liu M."/>
            <person name="Dettman J."/>
            <person name="Nalam V."/>
            <person name="Broders K.D."/>
        </authorList>
    </citation>
    <scope>NUCLEOTIDE SEQUENCE</scope>
    <source>
        <strain evidence="3">CCC 1102</strain>
        <strain evidence="2 4">LM583</strain>
    </source>
</reference>
<organism evidence="3 5">
    <name type="scientific">Claviceps arundinis</name>
    <dbReference type="NCBI Taxonomy" id="1623583"/>
    <lineage>
        <taxon>Eukaryota</taxon>
        <taxon>Fungi</taxon>
        <taxon>Dikarya</taxon>
        <taxon>Ascomycota</taxon>
        <taxon>Pezizomycotina</taxon>
        <taxon>Sordariomycetes</taxon>
        <taxon>Hypocreomycetidae</taxon>
        <taxon>Hypocreales</taxon>
        <taxon>Clavicipitaceae</taxon>
        <taxon>Claviceps</taxon>
    </lineage>
</organism>
<evidence type="ECO:0000256" key="1">
    <source>
        <dbReference type="SAM" id="MobiDB-lite"/>
    </source>
</evidence>
<proteinExistence type="predicted"/>
<dbReference type="EMBL" id="SRPR01000129">
    <property type="protein sequence ID" value="KAG5959136.1"/>
    <property type="molecule type" value="Genomic_DNA"/>
</dbReference>
<protein>
    <submittedName>
        <fullName evidence="3">Uncharacterized protein</fullName>
    </submittedName>
</protein>
<dbReference type="Proteomes" id="UP000742024">
    <property type="component" value="Unassembled WGS sequence"/>
</dbReference>
<dbReference type="AlphaFoldDB" id="A0A9P7SRI8"/>
<feature type="region of interest" description="Disordered" evidence="1">
    <location>
        <begin position="183"/>
        <end position="208"/>
    </location>
</feature>
<evidence type="ECO:0000313" key="5">
    <source>
        <dbReference type="Proteomes" id="UP000784919"/>
    </source>
</evidence>
<evidence type="ECO:0000313" key="3">
    <source>
        <dbReference type="EMBL" id="KAG5971182.1"/>
    </source>
</evidence>
<dbReference type="OrthoDB" id="4955540at2759"/>
<sequence length="208" mass="23657">MSHINITSYFFHLRGIPETALMNSYLALAYQTATEKHIYPRQVFIRSKVHDTTWSESTRRYIKDPKGYHVTISYKTEDHMHSGTHITCHGYVWSRECMIFKEATFANEKPDTVLKKDGRFVWPSEEDLWRAPDIYTGHLVIEPSITNTGLELGQQGMRNESSSSGTSNVLRGLRNETLSSGASKDLHLQGIGNESSSSKTSKDITREL</sequence>
<gene>
    <name evidence="3" type="ORF">E4U56_007022</name>
    <name evidence="2" type="ORF">E4U57_000871</name>
</gene>
<name>A0A9P7SRI8_9HYPO</name>